<protein>
    <submittedName>
        <fullName evidence="2">Uncharacterized protein</fullName>
    </submittedName>
</protein>
<organism evidence="2 3">
    <name type="scientific">Liparis tanakae</name>
    <name type="common">Tanaka's snailfish</name>
    <dbReference type="NCBI Taxonomy" id="230148"/>
    <lineage>
        <taxon>Eukaryota</taxon>
        <taxon>Metazoa</taxon>
        <taxon>Chordata</taxon>
        <taxon>Craniata</taxon>
        <taxon>Vertebrata</taxon>
        <taxon>Euteleostomi</taxon>
        <taxon>Actinopterygii</taxon>
        <taxon>Neopterygii</taxon>
        <taxon>Teleostei</taxon>
        <taxon>Neoteleostei</taxon>
        <taxon>Acanthomorphata</taxon>
        <taxon>Eupercaria</taxon>
        <taxon>Perciformes</taxon>
        <taxon>Cottioidei</taxon>
        <taxon>Cottales</taxon>
        <taxon>Liparidae</taxon>
        <taxon>Liparis</taxon>
    </lineage>
</organism>
<name>A0A4Z2IDM9_9TELE</name>
<sequence>MTSTVEVAGPGQPAADRSLRGRLEVLGLEDRRQLAGGNLSGHLGGAVRLPTLAGHMERCVPLMVLQLQTGPFLHQALHHVGQVQAESRRSSPPENLSLGPLKSALGSRGSSDFSMERYESMPESVRLSSNK</sequence>
<dbReference type="Proteomes" id="UP000314294">
    <property type="component" value="Unassembled WGS sequence"/>
</dbReference>
<dbReference type="EMBL" id="SRLO01000096">
    <property type="protein sequence ID" value="TNN76108.1"/>
    <property type="molecule type" value="Genomic_DNA"/>
</dbReference>
<evidence type="ECO:0000313" key="3">
    <source>
        <dbReference type="Proteomes" id="UP000314294"/>
    </source>
</evidence>
<evidence type="ECO:0000313" key="2">
    <source>
        <dbReference type="EMBL" id="TNN76108.1"/>
    </source>
</evidence>
<accession>A0A4Z2IDM9</accession>
<comment type="caution">
    <text evidence="2">The sequence shown here is derived from an EMBL/GenBank/DDBJ whole genome shotgun (WGS) entry which is preliminary data.</text>
</comment>
<evidence type="ECO:0000256" key="1">
    <source>
        <dbReference type="SAM" id="MobiDB-lite"/>
    </source>
</evidence>
<feature type="region of interest" description="Disordered" evidence="1">
    <location>
        <begin position="83"/>
        <end position="131"/>
    </location>
</feature>
<reference evidence="2 3" key="1">
    <citation type="submission" date="2019-03" db="EMBL/GenBank/DDBJ databases">
        <title>First draft genome of Liparis tanakae, snailfish: a comprehensive survey of snailfish specific genes.</title>
        <authorList>
            <person name="Kim W."/>
            <person name="Song I."/>
            <person name="Jeong J.-H."/>
            <person name="Kim D."/>
            <person name="Kim S."/>
            <person name="Ryu S."/>
            <person name="Song J.Y."/>
            <person name="Lee S.K."/>
        </authorList>
    </citation>
    <scope>NUCLEOTIDE SEQUENCE [LARGE SCALE GENOMIC DNA]</scope>
    <source>
        <tissue evidence="2">Muscle</tissue>
    </source>
</reference>
<keyword evidence="3" id="KW-1185">Reference proteome</keyword>
<proteinExistence type="predicted"/>
<dbReference type="AlphaFoldDB" id="A0A4Z2IDM9"/>
<gene>
    <name evidence="2" type="ORF">EYF80_013639</name>
</gene>